<evidence type="ECO:0000256" key="2">
    <source>
        <dbReference type="SAM" id="MobiDB-lite"/>
    </source>
</evidence>
<accession>A0A8J3QLE8</accession>
<dbReference type="InterPro" id="IPR004474">
    <property type="entry name" value="LytR_CpsA_psr"/>
</dbReference>
<keyword evidence="3" id="KW-0812">Transmembrane</keyword>
<evidence type="ECO:0000313" key="6">
    <source>
        <dbReference type="Proteomes" id="UP000642748"/>
    </source>
</evidence>
<dbReference type="NCBIfam" id="TIGR00350">
    <property type="entry name" value="lytR_cpsA_psr"/>
    <property type="match status" value="1"/>
</dbReference>
<evidence type="ECO:0000313" key="5">
    <source>
        <dbReference type="EMBL" id="GIH13113.1"/>
    </source>
</evidence>
<gene>
    <name evidence="5" type="ORF">Raf01_12850</name>
</gene>
<dbReference type="InterPro" id="IPR050922">
    <property type="entry name" value="LytR/CpsA/Psr_CW_biosynth"/>
</dbReference>
<evidence type="ECO:0000256" key="3">
    <source>
        <dbReference type="SAM" id="Phobius"/>
    </source>
</evidence>
<feature type="domain" description="Cell envelope-related transcriptional attenuator" evidence="4">
    <location>
        <begin position="234"/>
        <end position="389"/>
    </location>
</feature>
<feature type="region of interest" description="Disordered" evidence="2">
    <location>
        <begin position="1"/>
        <end position="133"/>
    </location>
</feature>
<reference evidence="5" key="1">
    <citation type="submission" date="2021-01" db="EMBL/GenBank/DDBJ databases">
        <title>Whole genome shotgun sequence of Rugosimonospora africana NBRC 104875.</title>
        <authorList>
            <person name="Komaki H."/>
            <person name="Tamura T."/>
        </authorList>
    </citation>
    <scope>NUCLEOTIDE SEQUENCE</scope>
    <source>
        <strain evidence="5">NBRC 104875</strain>
    </source>
</reference>
<protein>
    <recommendedName>
        <fullName evidence="4">Cell envelope-related transcriptional attenuator domain-containing protein</fullName>
    </recommendedName>
</protein>
<feature type="transmembrane region" description="Helical" evidence="3">
    <location>
        <begin position="152"/>
        <end position="175"/>
    </location>
</feature>
<dbReference type="Gene3D" id="3.40.630.190">
    <property type="entry name" value="LCP protein"/>
    <property type="match status" value="1"/>
</dbReference>
<dbReference type="AlphaFoldDB" id="A0A8J3QLE8"/>
<sequence>MRNLFGRGAPGGTTSTTGRSDVTPPIEPQAPVEQPPAAPAEATRPAAAGEATGAAALDLKQDDSVRGPHIPSQRSSSDTAPVGEPATAPDPAVETAPDPAAPDPADPDSADADSNDADSAGPASAGTDLGPDPVAPVAPVAVRRRRPLWAKVLVSVGAVLVLLSAGTVAGLHYLAGRYDKSVHKAILIDPGARVQPTDDGGLTAPFIGPAVTGPLNFLLLGSDARDTDPSNGQRSDTIILVHIPASLDRAYLISIPRDLRVRIPADPATGFEGGRQKINAAFNYGGGGVGGFQLLSKTLNQLINIKFDGAAIINFDGFQNAVKLLGGVNLCVDEKTKSIHTKVTYQVGCQHMAPWQALDYVRQRELLPEGDYDRQRHQQQFLKAIFQEAIDQGIATNPIKLDQLIRAVGSALTVDTNGVPLANLVFGLKGINAGSLVGIKLPSEPQMIGGVSYVVAEDEATSLYQAIASDTLEDWVAANPSWVNAI</sequence>
<dbReference type="EMBL" id="BONZ01000013">
    <property type="protein sequence ID" value="GIH13113.1"/>
    <property type="molecule type" value="Genomic_DNA"/>
</dbReference>
<keyword evidence="3" id="KW-0472">Membrane</keyword>
<feature type="compositionally biased region" description="Acidic residues" evidence="2">
    <location>
        <begin position="105"/>
        <end position="116"/>
    </location>
</feature>
<name>A0A8J3QLE8_9ACTN</name>
<dbReference type="RefSeq" id="WP_239133417.1">
    <property type="nucleotide sequence ID" value="NZ_BONZ01000013.1"/>
</dbReference>
<feature type="compositionally biased region" description="Low complexity" evidence="2">
    <location>
        <begin position="85"/>
        <end position="98"/>
    </location>
</feature>
<comment type="caution">
    <text evidence="5">The sequence shown here is derived from an EMBL/GenBank/DDBJ whole genome shotgun (WGS) entry which is preliminary data.</text>
</comment>
<dbReference type="PANTHER" id="PTHR33392:SF6">
    <property type="entry name" value="POLYISOPRENYL-TEICHOIC ACID--PEPTIDOGLYCAN TEICHOIC ACID TRANSFERASE TAGU"/>
    <property type="match status" value="1"/>
</dbReference>
<keyword evidence="6" id="KW-1185">Reference proteome</keyword>
<proteinExistence type="inferred from homology"/>
<dbReference type="PANTHER" id="PTHR33392">
    <property type="entry name" value="POLYISOPRENYL-TEICHOIC ACID--PEPTIDOGLYCAN TEICHOIC ACID TRANSFERASE TAGU"/>
    <property type="match status" value="1"/>
</dbReference>
<keyword evidence="3" id="KW-1133">Transmembrane helix</keyword>
<comment type="similarity">
    <text evidence="1">Belongs to the LytR/CpsA/Psr (LCP) family.</text>
</comment>
<dbReference type="Pfam" id="PF03816">
    <property type="entry name" value="LytR_cpsA_psr"/>
    <property type="match status" value="1"/>
</dbReference>
<dbReference type="Proteomes" id="UP000642748">
    <property type="component" value="Unassembled WGS sequence"/>
</dbReference>
<evidence type="ECO:0000259" key="4">
    <source>
        <dbReference type="Pfam" id="PF03816"/>
    </source>
</evidence>
<organism evidence="5 6">
    <name type="scientific">Rugosimonospora africana</name>
    <dbReference type="NCBI Taxonomy" id="556532"/>
    <lineage>
        <taxon>Bacteria</taxon>
        <taxon>Bacillati</taxon>
        <taxon>Actinomycetota</taxon>
        <taxon>Actinomycetes</taxon>
        <taxon>Micromonosporales</taxon>
        <taxon>Micromonosporaceae</taxon>
        <taxon>Rugosimonospora</taxon>
    </lineage>
</organism>
<feature type="compositionally biased region" description="Low complexity" evidence="2">
    <location>
        <begin position="39"/>
        <end position="56"/>
    </location>
</feature>
<evidence type="ECO:0000256" key="1">
    <source>
        <dbReference type="ARBA" id="ARBA00006068"/>
    </source>
</evidence>
<feature type="compositionally biased region" description="Pro residues" evidence="2">
    <location>
        <begin position="25"/>
        <end position="38"/>
    </location>
</feature>